<dbReference type="GO" id="GO:0006412">
    <property type="term" value="P:translation"/>
    <property type="evidence" value="ECO:0007669"/>
    <property type="project" value="InterPro"/>
</dbReference>
<dbReference type="GO" id="GO:0003729">
    <property type="term" value="F:mRNA binding"/>
    <property type="evidence" value="ECO:0007669"/>
    <property type="project" value="TreeGrafter"/>
</dbReference>
<organism evidence="5">
    <name type="scientific">Haraldiophyllum bonnemaisonii</name>
    <dbReference type="NCBI Taxonomy" id="167977"/>
    <lineage>
        <taxon>Eukaryota</taxon>
        <taxon>Rhodophyta</taxon>
        <taxon>Florideophyceae</taxon>
        <taxon>Rhodymeniophycidae</taxon>
        <taxon>Ceramiales</taxon>
        <taxon>Delesseriaceae</taxon>
        <taxon>Haraldiophyllum</taxon>
    </lineage>
</organism>
<dbReference type="HAMAP" id="MF_01366">
    <property type="entry name" value="Ribosomal_uL13"/>
    <property type="match status" value="1"/>
</dbReference>
<comment type="similarity">
    <text evidence="1 4">Belongs to the universal ribosomal protein uL13 family.</text>
</comment>
<keyword evidence="2 4" id="KW-0689">Ribosomal protein</keyword>
<dbReference type="EMBL" id="MK814677">
    <property type="protein sequence ID" value="QCI07055.1"/>
    <property type="molecule type" value="Genomic_DNA"/>
</dbReference>
<dbReference type="PANTHER" id="PTHR11545:SF2">
    <property type="entry name" value="LARGE RIBOSOMAL SUBUNIT PROTEIN UL13M"/>
    <property type="match status" value="1"/>
</dbReference>
<dbReference type="InterPro" id="IPR005822">
    <property type="entry name" value="Ribosomal_uL13"/>
</dbReference>
<dbReference type="InterPro" id="IPR036899">
    <property type="entry name" value="Ribosomal_uL13_sf"/>
</dbReference>
<protein>
    <submittedName>
        <fullName evidence="5">Ribosomal protein L13</fullName>
    </submittedName>
</protein>
<dbReference type="Pfam" id="PF00572">
    <property type="entry name" value="Ribosomal_L13"/>
    <property type="match status" value="1"/>
</dbReference>
<proteinExistence type="inferred from homology"/>
<dbReference type="NCBIfam" id="TIGR01066">
    <property type="entry name" value="rplM_bact"/>
    <property type="match status" value="1"/>
</dbReference>
<keyword evidence="5" id="KW-0934">Plastid</keyword>
<name>A0A4D6WZS3_9FLOR</name>
<dbReference type="Gene3D" id="3.90.1180.10">
    <property type="entry name" value="Ribosomal protein L13"/>
    <property type="match status" value="1"/>
</dbReference>
<reference evidence="5" key="1">
    <citation type="journal article" date="2019" name="Mol. Phylogenet. Evol.">
        <title>Morphological evolution and classification of the red algal order Ceramiales inferred using plastid phylogenomics.</title>
        <authorList>
            <person name="Diaz-Tapia P."/>
            <person name="Pasella M.M."/>
            <person name="Verbruggen H."/>
            <person name="Maggs C.A."/>
        </authorList>
    </citation>
    <scope>NUCLEOTIDE SEQUENCE</scope>
    <source>
        <strain evidence="5">15261_8</strain>
    </source>
</reference>
<evidence type="ECO:0000256" key="3">
    <source>
        <dbReference type="ARBA" id="ARBA00023274"/>
    </source>
</evidence>
<dbReference type="GO" id="GO:0022625">
    <property type="term" value="C:cytosolic large ribosomal subunit"/>
    <property type="evidence" value="ECO:0007669"/>
    <property type="project" value="TreeGrafter"/>
</dbReference>
<evidence type="ECO:0000256" key="4">
    <source>
        <dbReference type="RuleBase" id="RU003877"/>
    </source>
</evidence>
<dbReference type="AlphaFoldDB" id="A0A4D6WZS3"/>
<dbReference type="SUPFAM" id="SSF52161">
    <property type="entry name" value="Ribosomal protein L13"/>
    <property type="match status" value="1"/>
</dbReference>
<geneLocation type="plastid" evidence="5"/>
<dbReference type="PROSITE" id="PS00783">
    <property type="entry name" value="RIBOSOMAL_L13"/>
    <property type="match status" value="1"/>
</dbReference>
<evidence type="ECO:0000256" key="1">
    <source>
        <dbReference type="ARBA" id="ARBA00006227"/>
    </source>
</evidence>
<dbReference type="GO" id="GO:0003735">
    <property type="term" value="F:structural constituent of ribosome"/>
    <property type="evidence" value="ECO:0007669"/>
    <property type="project" value="InterPro"/>
</dbReference>
<dbReference type="PANTHER" id="PTHR11545">
    <property type="entry name" value="RIBOSOMAL PROTEIN L13"/>
    <property type="match status" value="1"/>
</dbReference>
<reference evidence="5" key="2">
    <citation type="submission" date="2019-04" db="EMBL/GenBank/DDBJ databases">
        <authorList>
            <person name="Pasella M."/>
        </authorList>
    </citation>
    <scope>NUCLEOTIDE SEQUENCE</scope>
    <source>
        <strain evidence="5">15261_8</strain>
    </source>
</reference>
<evidence type="ECO:0000256" key="2">
    <source>
        <dbReference type="ARBA" id="ARBA00022980"/>
    </source>
</evidence>
<keyword evidence="3 4" id="KW-0687">Ribonucleoprotein</keyword>
<sequence length="147" mass="16956">MLINKNITYIEKNNNLNKWYIIDAKDQTLGRLSSKIAFLLKGKTSNTYTPYLKNSINIIIINSKFIKVTGKKIEQKIYKKHSGKPGGLKTETFNQLQHRIPNRIIEKSIKGMLPKNILGRDLFKKLKVYPNTIHPHSAQKPETLILN</sequence>
<accession>A0A4D6WZS3</accession>
<dbReference type="InterPro" id="IPR023563">
    <property type="entry name" value="Ribosomal_uL13_CS"/>
</dbReference>
<gene>
    <name evidence="5" type="primary">rpl13</name>
</gene>
<evidence type="ECO:0000313" key="5">
    <source>
        <dbReference type="EMBL" id="QCI07055.1"/>
    </source>
</evidence>
<dbReference type="GO" id="GO:0017148">
    <property type="term" value="P:negative regulation of translation"/>
    <property type="evidence" value="ECO:0007669"/>
    <property type="project" value="TreeGrafter"/>
</dbReference>
<dbReference type="CDD" id="cd00392">
    <property type="entry name" value="Ribosomal_L13"/>
    <property type="match status" value="1"/>
</dbReference>
<dbReference type="InterPro" id="IPR005823">
    <property type="entry name" value="Ribosomal_uL13_bac-type"/>
</dbReference>
<dbReference type="PIRSF" id="PIRSF002181">
    <property type="entry name" value="Ribosomal_L13"/>
    <property type="match status" value="1"/>
</dbReference>